<proteinExistence type="inferred from homology"/>
<accession>D9PH89</accession>
<comment type="similarity">
    <text evidence="1">Belongs to the 4-oxalocrotonate tautomerase family.</text>
</comment>
<name>D9PH89_9ZZZZ</name>
<dbReference type="InterPro" id="IPR004370">
    <property type="entry name" value="4-OT-like_dom"/>
</dbReference>
<dbReference type="GO" id="GO:0016853">
    <property type="term" value="F:isomerase activity"/>
    <property type="evidence" value="ECO:0007669"/>
    <property type="project" value="UniProtKB-KW"/>
</dbReference>
<evidence type="ECO:0000256" key="2">
    <source>
        <dbReference type="ARBA" id="ARBA00023235"/>
    </source>
</evidence>
<dbReference type="PANTHER" id="PTHR35530:SF2">
    <property type="entry name" value="BSL4019 PROTEIN"/>
    <property type="match status" value="1"/>
</dbReference>
<dbReference type="SUPFAM" id="SSF55331">
    <property type="entry name" value="Tautomerase/MIF"/>
    <property type="match status" value="1"/>
</dbReference>
<comment type="caution">
    <text evidence="4">The sequence shown here is derived from an EMBL/GenBank/DDBJ whole genome shotgun (WGS) entry which is preliminary data.</text>
</comment>
<dbReference type="AlphaFoldDB" id="D9PH89"/>
<keyword evidence="2 4" id="KW-0413">Isomerase</keyword>
<gene>
    <name evidence="4" type="ORF">LDC_0889</name>
</gene>
<reference evidence="4" key="1">
    <citation type="submission" date="2010-07" db="EMBL/GenBank/DDBJ databases">
        <authorList>
            <consortium name="CONSOLIDER consortium CSD2007-00005"/>
            <person name="Guazzaroni M.-E."/>
            <person name="Richter M."/>
            <person name="Garcia-Salamanca A."/>
            <person name="Yarza P."/>
            <person name="Ferrer M."/>
        </authorList>
    </citation>
    <scope>NUCLEOTIDE SEQUENCE</scope>
</reference>
<evidence type="ECO:0000313" key="4">
    <source>
        <dbReference type="EMBL" id="EFK97070.1"/>
    </source>
</evidence>
<dbReference type="EMBL" id="ADZX01000357">
    <property type="protein sequence ID" value="EFK97070.1"/>
    <property type="molecule type" value="Genomic_DNA"/>
</dbReference>
<dbReference type="Pfam" id="PF01361">
    <property type="entry name" value="Tautomerase"/>
    <property type="match status" value="1"/>
</dbReference>
<feature type="domain" description="4-oxalocrotonate tautomerase-like" evidence="3">
    <location>
        <begin position="2"/>
        <end position="58"/>
    </location>
</feature>
<dbReference type="Gene3D" id="3.30.429.10">
    <property type="entry name" value="Macrophage Migration Inhibitory Factor"/>
    <property type="match status" value="1"/>
</dbReference>
<protein>
    <submittedName>
        <fullName evidence="4">Isomerase</fullName>
    </submittedName>
</protein>
<reference evidence="4" key="2">
    <citation type="journal article" date="2011" name="Microb. Ecol.">
        <title>Taxonomic and Functional Metagenomic Profiling of the Microbial Community in the Anoxic Sediment of a Sub-saline Shallow Lake (Laguna de Carrizo, Central Spain).</title>
        <authorList>
            <person name="Ferrer M."/>
            <person name="Guazzaroni M.E."/>
            <person name="Richter M."/>
            <person name="Garcia-Salamanca A."/>
            <person name="Yarza P."/>
            <person name="Suarez-Suarez A."/>
            <person name="Solano J."/>
            <person name="Alcaide M."/>
            <person name="van Dillewijn P."/>
            <person name="Molina-Henares M.A."/>
            <person name="Lopez-Cortes N."/>
            <person name="Al-Ramahi Y."/>
            <person name="Guerrero C."/>
            <person name="Acosta A."/>
            <person name="de Eugenio L.I."/>
            <person name="Martinez V."/>
            <person name="Marques S."/>
            <person name="Rojo F."/>
            <person name="Santero E."/>
            <person name="Genilloud O."/>
            <person name="Perez-Perez J."/>
            <person name="Rossello-Mora R."/>
            <person name="Ramos J.L."/>
        </authorList>
    </citation>
    <scope>NUCLEOTIDE SEQUENCE</scope>
</reference>
<sequence>MPYINLKLVGKLSKAQKEEIAKQFAQTLETVAHKPKEHTYLVIDEVPGENWAKGDKFFG</sequence>
<dbReference type="PANTHER" id="PTHR35530">
    <property type="entry name" value="TAUTOMERASE-RELATED"/>
    <property type="match status" value="1"/>
</dbReference>
<organism evidence="4">
    <name type="scientific">sediment metagenome</name>
    <dbReference type="NCBI Taxonomy" id="749907"/>
    <lineage>
        <taxon>unclassified sequences</taxon>
        <taxon>metagenomes</taxon>
        <taxon>ecological metagenomes</taxon>
    </lineage>
</organism>
<dbReference type="InterPro" id="IPR014347">
    <property type="entry name" value="Tautomerase/MIF_sf"/>
</dbReference>
<evidence type="ECO:0000256" key="1">
    <source>
        <dbReference type="ARBA" id="ARBA00006723"/>
    </source>
</evidence>
<evidence type="ECO:0000259" key="3">
    <source>
        <dbReference type="Pfam" id="PF01361"/>
    </source>
</evidence>